<name>A0A2Z3S7Q8_9MICO</name>
<dbReference type="AlphaFoldDB" id="A0A2Z3S7Q8"/>
<accession>A0A2Z3S7Q8</accession>
<reference evidence="2 3" key="1">
    <citation type="submission" date="2017-10" db="EMBL/GenBank/DDBJ databases">
        <title>Genome of an Actinobacterium that displays light-enhanced growth.</title>
        <authorList>
            <person name="Maresca J.A."/>
            <person name="Hempel P."/>
            <person name="Shevchenko O."/>
            <person name="Miller K.J."/>
            <person name="Hahn M.W."/>
        </authorList>
    </citation>
    <scope>NUCLEOTIDE SEQUENCE [LARGE SCALE GENOMIC DNA]</scope>
    <source>
        <strain evidence="2 3">MWH-Mo1</strain>
    </source>
</reference>
<keyword evidence="3" id="KW-1185">Reference proteome</keyword>
<dbReference type="OrthoDB" id="9764804at2"/>
<dbReference type="SUPFAM" id="SSF110296">
    <property type="entry name" value="Oligoxyloglucan reducing end-specific cellobiohydrolase"/>
    <property type="match status" value="1"/>
</dbReference>
<gene>
    <name evidence="2" type="ORF">AURMO_01372</name>
</gene>
<evidence type="ECO:0008006" key="4">
    <source>
        <dbReference type="Google" id="ProtNLM"/>
    </source>
</evidence>
<dbReference type="KEGG" id="aum:AURMO_01372"/>
<dbReference type="InterPro" id="IPR006311">
    <property type="entry name" value="TAT_signal"/>
</dbReference>
<evidence type="ECO:0000313" key="2">
    <source>
        <dbReference type="EMBL" id="AWR21962.1"/>
    </source>
</evidence>
<dbReference type="NCBIfam" id="NF045728">
    <property type="entry name" value="glycosyl_F510_1955"/>
    <property type="match status" value="1"/>
</dbReference>
<evidence type="ECO:0000256" key="1">
    <source>
        <dbReference type="SAM" id="SignalP"/>
    </source>
</evidence>
<organism evidence="2 3">
    <name type="scientific">Aurantimicrobium photophilum</name>
    <dbReference type="NCBI Taxonomy" id="1987356"/>
    <lineage>
        <taxon>Bacteria</taxon>
        <taxon>Bacillati</taxon>
        <taxon>Actinomycetota</taxon>
        <taxon>Actinomycetes</taxon>
        <taxon>Micrococcales</taxon>
        <taxon>Microbacteriaceae</taxon>
        <taxon>Aurantimicrobium</taxon>
    </lineage>
</organism>
<feature type="chain" id="PRO_5038880189" description="Exo-alpha-sialidase" evidence="1">
    <location>
        <begin position="27"/>
        <end position="294"/>
    </location>
</feature>
<keyword evidence="1" id="KW-0732">Signal</keyword>
<feature type="signal peptide" evidence="1">
    <location>
        <begin position="1"/>
        <end position="26"/>
    </location>
</feature>
<dbReference type="Proteomes" id="UP000246894">
    <property type="component" value="Chromosome"/>
</dbReference>
<dbReference type="PROSITE" id="PS51318">
    <property type="entry name" value="TAT"/>
    <property type="match status" value="1"/>
</dbReference>
<dbReference type="InterPro" id="IPR054817">
    <property type="entry name" value="Glycosyl_F510_1955-like"/>
</dbReference>
<dbReference type="PROSITE" id="PS51257">
    <property type="entry name" value="PROKAR_LIPOPROTEIN"/>
    <property type="match status" value="1"/>
</dbReference>
<dbReference type="RefSeq" id="WP_110234298.1">
    <property type="nucleotide sequence ID" value="NZ_CP023994.1"/>
</dbReference>
<proteinExistence type="predicted"/>
<sequence precursor="true">MPASRFPRTPRLRGRLLLAAATAAVAAVLTGCAATAPTAPASSPPPTFGHIHAVIPEDTGTLLVGTHTGLYRVDEDGTVDGPLGGYDFDLMGLAASGDALIASGHPGLDTPAELGSPNLGIIRSEDAGESWQPIVFTNTEDFHVLTAGPDDRLYGIGSTSPALRVSDDRGDTWEARGEIAAVDLAVTTDGTITAATPEGLRTSTDDGASFTSAADAPLLYLLEATGDTVVGVGTDGQVWQRAGDTGWESIGSAAGTVEALGLSPTGRVILVDERGIVALDGDESTVILPALPGP</sequence>
<dbReference type="EMBL" id="CP023994">
    <property type="protein sequence ID" value="AWR21962.1"/>
    <property type="molecule type" value="Genomic_DNA"/>
</dbReference>
<dbReference type="Gene3D" id="2.130.10.10">
    <property type="entry name" value="YVTN repeat-like/Quinoprotein amine dehydrogenase"/>
    <property type="match status" value="1"/>
</dbReference>
<evidence type="ECO:0000313" key="3">
    <source>
        <dbReference type="Proteomes" id="UP000246894"/>
    </source>
</evidence>
<dbReference type="InterPro" id="IPR015943">
    <property type="entry name" value="WD40/YVTN_repeat-like_dom_sf"/>
</dbReference>
<protein>
    <recommendedName>
        <fullName evidence="4">Exo-alpha-sialidase</fullName>
    </recommendedName>
</protein>